<evidence type="ECO:0008006" key="4">
    <source>
        <dbReference type="Google" id="ProtNLM"/>
    </source>
</evidence>
<protein>
    <recommendedName>
        <fullName evidence="4">MFS transporter</fullName>
    </recommendedName>
</protein>
<evidence type="ECO:0000313" key="3">
    <source>
        <dbReference type="Proteomes" id="UP001596383"/>
    </source>
</evidence>
<keyword evidence="1" id="KW-1133">Transmembrane helix</keyword>
<name>A0ABD5SS07_9EURY</name>
<sequence>TAITLVAPDRRQAQLCYSVGIVGALVLATALPEHPGNTVAKFAIGNPTPTTWLLLTAYGLLAIGAFVAIGRGIDRLEPDSL</sequence>
<evidence type="ECO:0000313" key="2">
    <source>
        <dbReference type="EMBL" id="MFC6767285.1"/>
    </source>
</evidence>
<dbReference type="AlphaFoldDB" id="A0ABD5SS07"/>
<evidence type="ECO:0000256" key="1">
    <source>
        <dbReference type="SAM" id="Phobius"/>
    </source>
</evidence>
<gene>
    <name evidence="2" type="ORF">ACFQE6_20540</name>
</gene>
<keyword evidence="1" id="KW-0472">Membrane</keyword>
<keyword evidence="1" id="KW-0812">Transmembrane</keyword>
<accession>A0ABD5SS07</accession>
<keyword evidence="3" id="KW-1185">Reference proteome</keyword>
<feature type="transmembrane region" description="Helical" evidence="1">
    <location>
        <begin position="52"/>
        <end position="73"/>
    </location>
</feature>
<dbReference type="EMBL" id="JBHSWV010000355">
    <property type="protein sequence ID" value="MFC6767285.1"/>
    <property type="molecule type" value="Genomic_DNA"/>
</dbReference>
<feature type="non-terminal residue" evidence="2">
    <location>
        <position position="1"/>
    </location>
</feature>
<reference evidence="2 3" key="1">
    <citation type="journal article" date="2019" name="Int. J. Syst. Evol. Microbiol.">
        <title>The Global Catalogue of Microorganisms (GCM) 10K type strain sequencing project: providing services to taxonomists for standard genome sequencing and annotation.</title>
        <authorList>
            <consortium name="The Broad Institute Genomics Platform"/>
            <consortium name="The Broad Institute Genome Sequencing Center for Infectious Disease"/>
            <person name="Wu L."/>
            <person name="Ma J."/>
        </authorList>
    </citation>
    <scope>NUCLEOTIDE SEQUENCE [LARGE SCALE GENOMIC DNA]</scope>
    <source>
        <strain evidence="2 3">LMG 29247</strain>
    </source>
</reference>
<organism evidence="2 3">
    <name type="scientific">Natrinema soli</name>
    <dbReference type="NCBI Taxonomy" id="1930624"/>
    <lineage>
        <taxon>Archaea</taxon>
        <taxon>Methanobacteriati</taxon>
        <taxon>Methanobacteriota</taxon>
        <taxon>Stenosarchaea group</taxon>
        <taxon>Halobacteria</taxon>
        <taxon>Halobacteriales</taxon>
        <taxon>Natrialbaceae</taxon>
        <taxon>Natrinema</taxon>
    </lineage>
</organism>
<proteinExistence type="predicted"/>
<feature type="transmembrane region" description="Helical" evidence="1">
    <location>
        <begin position="15"/>
        <end position="32"/>
    </location>
</feature>
<comment type="caution">
    <text evidence="2">The sequence shown here is derived from an EMBL/GenBank/DDBJ whole genome shotgun (WGS) entry which is preliminary data.</text>
</comment>
<dbReference type="Proteomes" id="UP001596383">
    <property type="component" value="Unassembled WGS sequence"/>
</dbReference>